<dbReference type="Gene3D" id="2.120.10.30">
    <property type="entry name" value="TolB, C-terminal domain"/>
    <property type="match status" value="2"/>
</dbReference>
<comment type="caution">
    <text evidence="6">The sequence shown here is derived from an EMBL/GenBank/DDBJ whole genome shotgun (WGS) entry which is preliminary data.</text>
</comment>
<dbReference type="PANTHER" id="PTHR42776:SF27">
    <property type="entry name" value="DIPEPTIDYL PEPTIDASE FAMILY MEMBER 6"/>
    <property type="match status" value="1"/>
</dbReference>
<evidence type="ECO:0000256" key="2">
    <source>
        <dbReference type="ARBA" id="ARBA00022670"/>
    </source>
</evidence>
<dbReference type="Proteomes" id="UP000886050">
    <property type="component" value="Unassembled WGS sequence"/>
</dbReference>
<organism evidence="6">
    <name type="scientific">candidate division WOR-3 bacterium</name>
    <dbReference type="NCBI Taxonomy" id="2052148"/>
    <lineage>
        <taxon>Bacteria</taxon>
        <taxon>Bacteria division WOR-3</taxon>
    </lineage>
</organism>
<dbReference type="GO" id="GO:0004252">
    <property type="term" value="F:serine-type endopeptidase activity"/>
    <property type="evidence" value="ECO:0007669"/>
    <property type="project" value="TreeGrafter"/>
</dbReference>
<evidence type="ECO:0000256" key="4">
    <source>
        <dbReference type="ARBA" id="ARBA00022825"/>
    </source>
</evidence>
<dbReference type="InterPro" id="IPR029058">
    <property type="entry name" value="AB_hydrolase_fold"/>
</dbReference>
<dbReference type="Pfam" id="PF07676">
    <property type="entry name" value="PD40"/>
    <property type="match status" value="1"/>
</dbReference>
<dbReference type="InterPro" id="IPR011659">
    <property type="entry name" value="WD40"/>
</dbReference>
<evidence type="ECO:0000256" key="1">
    <source>
        <dbReference type="ARBA" id="ARBA00010040"/>
    </source>
</evidence>
<keyword evidence="4" id="KW-0720">Serine protease</keyword>
<dbReference type="SUPFAM" id="SSF82171">
    <property type="entry name" value="DPP6 N-terminal domain-like"/>
    <property type="match status" value="1"/>
</dbReference>
<proteinExistence type="inferred from homology"/>
<dbReference type="FunFam" id="3.40.50.1820:FF:000028">
    <property type="entry name" value="S9 family peptidase"/>
    <property type="match status" value="1"/>
</dbReference>
<gene>
    <name evidence="6" type="ORF">ENL43_02625</name>
</gene>
<dbReference type="Pfam" id="PF00326">
    <property type="entry name" value="Peptidase_S9"/>
    <property type="match status" value="1"/>
</dbReference>
<dbReference type="GO" id="GO:0006508">
    <property type="term" value="P:proteolysis"/>
    <property type="evidence" value="ECO:0007669"/>
    <property type="project" value="UniProtKB-KW"/>
</dbReference>
<comment type="similarity">
    <text evidence="1">Belongs to the peptidase S9C family.</text>
</comment>
<dbReference type="InterPro" id="IPR011042">
    <property type="entry name" value="6-blade_b-propeller_TolB-like"/>
</dbReference>
<keyword evidence="3" id="KW-0378">Hydrolase</keyword>
<accession>A0A7V5HN90</accession>
<evidence type="ECO:0000313" key="6">
    <source>
        <dbReference type="EMBL" id="HHF53243.1"/>
    </source>
</evidence>
<dbReference type="PANTHER" id="PTHR42776">
    <property type="entry name" value="SERINE PEPTIDASE S9 FAMILY MEMBER"/>
    <property type="match status" value="1"/>
</dbReference>
<protein>
    <submittedName>
        <fullName evidence="6">S9 family peptidase</fullName>
    </submittedName>
</protein>
<dbReference type="Gene3D" id="3.40.50.1820">
    <property type="entry name" value="alpha/beta hydrolase"/>
    <property type="match status" value="1"/>
</dbReference>
<dbReference type="InterPro" id="IPR001375">
    <property type="entry name" value="Peptidase_S9_cat"/>
</dbReference>
<reference evidence="6" key="1">
    <citation type="journal article" date="2020" name="mSystems">
        <title>Genome- and Community-Level Interaction Insights into Carbon Utilization and Element Cycling Functions of Hydrothermarchaeota in Hydrothermal Sediment.</title>
        <authorList>
            <person name="Zhou Z."/>
            <person name="Liu Y."/>
            <person name="Xu W."/>
            <person name="Pan J."/>
            <person name="Luo Z.H."/>
            <person name="Li M."/>
        </authorList>
    </citation>
    <scope>NUCLEOTIDE SEQUENCE [LARGE SCALE GENOMIC DNA]</scope>
    <source>
        <strain evidence="6">HyVt-96</strain>
    </source>
</reference>
<keyword evidence="2" id="KW-0645">Protease</keyword>
<dbReference type="SUPFAM" id="SSF53474">
    <property type="entry name" value="alpha/beta-Hydrolases"/>
    <property type="match status" value="1"/>
</dbReference>
<name>A0A7V5HN90_UNCW3</name>
<evidence type="ECO:0000256" key="3">
    <source>
        <dbReference type="ARBA" id="ARBA00022801"/>
    </source>
</evidence>
<sequence>MKSIKPEDLLKFKFVSDARISPDGENIVYVVTRIYRKKNKFQYASNLWMFNIKSGRNFQFTFGNHRDTTPRWSRDSKYILFLRSKEDSKHGPELFVISTKGGEARKALDFEGIITQFEWAPKGHRFLFTGYPVEKKGNEKEYIHIKRLFYKINGRGYIAQDKRIHLYTASIGRKPKKITEGEFDIRVAKWHPDGKSIGVVTNINEDAEYVLRNFVYLVDINTGKMTPLTPEGGVIGDFTFSPDSQFMATLEVSEKRAPWANYDLIVYDLESGKRKNLLRKFDIDFGNALNSDVRGGRGGDYFFFGKRGIYFIAEYRGSTNIFLADLKGNIYPLTEGDHAIEGFSLPRKENILVYTKQDILSPPEIYIKEKEEKKITSFNTRFIGTMPLGEPLHFNFTASDGEIIDGWLLLPPDFSKNKKYPLILEIHGGPHTSYGNSFMFEFHYLASLGYIIAFTNPRGSSGYGSIFKKRIHKSWGDRDFKDIMEAIEFITSHYKFVDNERLGVTGGSYGGYMTNWIITHTDIFKAAVTQRSLSNHLSFAGTCDFGYYFAKFEFQKFPFDAPNFLLKNSPLMYVRNVTTPLLIIHSSEDHRTPLEQAEQLYTALKALKKDVEMVIFKGENHDLSRSGKPHNRIERLKFISG</sequence>
<dbReference type="AlphaFoldDB" id="A0A7V5HN90"/>
<feature type="non-terminal residue" evidence="6">
    <location>
        <position position="641"/>
    </location>
</feature>
<feature type="domain" description="Peptidase S9 prolyl oligopeptidase catalytic" evidence="5">
    <location>
        <begin position="437"/>
        <end position="637"/>
    </location>
</feature>
<evidence type="ECO:0000259" key="5">
    <source>
        <dbReference type="Pfam" id="PF00326"/>
    </source>
</evidence>
<dbReference type="EMBL" id="DRTX01000137">
    <property type="protein sequence ID" value="HHF53243.1"/>
    <property type="molecule type" value="Genomic_DNA"/>
</dbReference>